<organism evidence="2 3">
    <name type="scientific">Paramagnetospirillum marisnigri</name>
    <dbReference type="NCBI Taxonomy" id="1285242"/>
    <lineage>
        <taxon>Bacteria</taxon>
        <taxon>Pseudomonadati</taxon>
        <taxon>Pseudomonadota</taxon>
        <taxon>Alphaproteobacteria</taxon>
        <taxon>Rhodospirillales</taxon>
        <taxon>Magnetospirillaceae</taxon>
        <taxon>Paramagnetospirillum</taxon>
    </lineage>
</organism>
<dbReference type="PROSITE" id="PS51257">
    <property type="entry name" value="PROKAR_LIPOPROTEIN"/>
    <property type="match status" value="1"/>
</dbReference>
<dbReference type="EMBL" id="LWQT01000055">
    <property type="protein sequence ID" value="OAN50130.1"/>
    <property type="molecule type" value="Genomic_DNA"/>
</dbReference>
<name>A0A178MMY5_9PROT</name>
<evidence type="ECO:0000313" key="2">
    <source>
        <dbReference type="EMBL" id="OAN50130.1"/>
    </source>
</evidence>
<evidence type="ECO:0000256" key="1">
    <source>
        <dbReference type="SAM" id="SignalP"/>
    </source>
</evidence>
<protein>
    <recommendedName>
        <fullName evidence="4">Lipoprotein</fullName>
    </recommendedName>
</protein>
<evidence type="ECO:0000313" key="3">
    <source>
        <dbReference type="Proteomes" id="UP000078428"/>
    </source>
</evidence>
<dbReference type="OrthoDB" id="7360289at2"/>
<dbReference type="AlphaFoldDB" id="A0A178MMY5"/>
<keyword evidence="1" id="KW-0732">Signal</keyword>
<dbReference type="Proteomes" id="UP000078428">
    <property type="component" value="Unassembled WGS sequence"/>
</dbReference>
<accession>A0A178MMY5</accession>
<gene>
    <name evidence="2" type="ORF">A6A04_01600</name>
</gene>
<dbReference type="RefSeq" id="WP_068492393.1">
    <property type="nucleotide sequence ID" value="NZ_LWQT01000055.1"/>
</dbReference>
<reference evidence="2 3" key="1">
    <citation type="submission" date="2016-04" db="EMBL/GenBank/DDBJ databases">
        <title>Draft genome sequence of freshwater magnetotactic bacteria Magnetospirillum marisnigri SP-1 and Magnetospirillum moscoviense BB-1.</title>
        <authorList>
            <person name="Koziaeva V."/>
            <person name="Dziuba M.V."/>
            <person name="Ivanov T.M."/>
            <person name="Kuznetsov B."/>
            <person name="Grouzdev D.S."/>
        </authorList>
    </citation>
    <scope>NUCLEOTIDE SEQUENCE [LARGE SCALE GENOMIC DNA]</scope>
    <source>
        <strain evidence="2 3">SP-1</strain>
    </source>
</reference>
<feature type="signal peptide" evidence="1">
    <location>
        <begin position="1"/>
        <end position="20"/>
    </location>
</feature>
<proteinExistence type="predicted"/>
<feature type="chain" id="PRO_5008092078" description="Lipoprotein" evidence="1">
    <location>
        <begin position="21"/>
        <end position="131"/>
    </location>
</feature>
<comment type="caution">
    <text evidence="2">The sequence shown here is derived from an EMBL/GenBank/DDBJ whole genome shotgun (WGS) entry which is preliminary data.</text>
</comment>
<evidence type="ECO:0008006" key="4">
    <source>
        <dbReference type="Google" id="ProtNLM"/>
    </source>
</evidence>
<sequence length="131" mass="14515">MHPLRPVAFALIVLVLAGCADGGAFVDRNYTVMSVKKQKLPGYNGQVLVCYDDKTPLAKRDELAGEACEVYGLKSMLVLEQKWQCRVTKPHQATYACYDPEMRMADGRYVNPFSGSQVNAWAQEQGKAPAE</sequence>
<keyword evidence="3" id="KW-1185">Reference proteome</keyword>